<accession>A0A6A8MED7</accession>
<comment type="caution">
    <text evidence="11">Lacks conserved residue(s) required for the propagation of feature annotation.</text>
</comment>
<evidence type="ECO:0000256" key="4">
    <source>
        <dbReference type="ARBA" id="ARBA00022576"/>
    </source>
</evidence>
<feature type="binding site" evidence="11">
    <location>
        <position position="41"/>
    </location>
    <ligand>
        <name>L-glutamate</name>
        <dbReference type="ChEBI" id="CHEBI:29985"/>
    </ligand>
</feature>
<feature type="binding site" evidence="11">
    <location>
        <position position="102"/>
    </location>
    <ligand>
        <name>pyridoxal 5'-phosphate</name>
        <dbReference type="ChEBI" id="CHEBI:597326"/>
    </ligand>
</feature>
<feature type="binding site" evidence="11">
    <location>
        <position position="174"/>
    </location>
    <ligand>
        <name>pyridoxal 5'-phosphate</name>
        <dbReference type="ChEBI" id="CHEBI:597326"/>
    </ligand>
</feature>
<dbReference type="GO" id="GO:0004648">
    <property type="term" value="F:O-phospho-L-serine:2-oxoglutarate aminotransferase activity"/>
    <property type="evidence" value="ECO:0007669"/>
    <property type="project" value="UniProtKB-UniRule"/>
</dbReference>
<evidence type="ECO:0000256" key="11">
    <source>
        <dbReference type="HAMAP-Rule" id="MF_00160"/>
    </source>
</evidence>
<dbReference type="InterPro" id="IPR015421">
    <property type="entry name" value="PyrdxlP-dep_Trfase_major"/>
</dbReference>
<protein>
    <recommendedName>
        <fullName evidence="11">Phosphoserine aminotransferase</fullName>
        <ecNumber evidence="11">2.6.1.52</ecNumber>
    </recommendedName>
    <alternativeName>
        <fullName evidence="11">Phosphohydroxythreonine aminotransferase</fullName>
        <shortName evidence="11">PSAT</shortName>
    </alternativeName>
</protein>
<keyword evidence="8 11" id="KW-0718">Serine biosynthesis</keyword>
<dbReference type="InterPro" id="IPR020578">
    <property type="entry name" value="Aminotrans_V_PyrdxlP_BS"/>
</dbReference>
<evidence type="ECO:0000256" key="5">
    <source>
        <dbReference type="ARBA" id="ARBA00022605"/>
    </source>
</evidence>
<dbReference type="Pfam" id="PF00266">
    <property type="entry name" value="Aminotran_5"/>
    <property type="match status" value="1"/>
</dbReference>
<keyword evidence="5 11" id="KW-0028">Amino-acid biosynthesis</keyword>
<dbReference type="Gene3D" id="3.40.640.10">
    <property type="entry name" value="Type I PLP-dependent aspartate aminotransferase-like (Major domain)"/>
    <property type="match status" value="1"/>
</dbReference>
<keyword evidence="11" id="KW-0963">Cytoplasm</keyword>
<name>A0A6A8MED7_9LACO</name>
<feature type="binding site" evidence="11">
    <location>
        <begin position="238"/>
        <end position="239"/>
    </location>
    <ligand>
        <name>pyridoxal 5'-phosphate</name>
        <dbReference type="ChEBI" id="CHEBI:597326"/>
    </ligand>
</feature>
<feature type="binding site" evidence="11">
    <location>
        <begin position="76"/>
        <end position="77"/>
    </location>
    <ligand>
        <name>pyridoxal 5'-phosphate</name>
        <dbReference type="ChEBI" id="CHEBI:597326"/>
    </ligand>
</feature>
<dbReference type="InterPro" id="IPR022278">
    <property type="entry name" value="Pser_aminoTfrase"/>
</dbReference>
<dbReference type="RefSeq" id="WP_154548646.1">
    <property type="nucleotide sequence ID" value="NZ_VUMX01000013.1"/>
</dbReference>
<proteinExistence type="inferred from homology"/>
<feature type="domain" description="Aminotransferase class V" evidence="12">
    <location>
        <begin position="4"/>
        <end position="349"/>
    </location>
</feature>
<comment type="subunit">
    <text evidence="11">Homodimer.</text>
</comment>
<dbReference type="SUPFAM" id="SSF53383">
    <property type="entry name" value="PLP-dependent transferases"/>
    <property type="match status" value="1"/>
</dbReference>
<evidence type="ECO:0000256" key="3">
    <source>
        <dbReference type="ARBA" id="ARBA00006904"/>
    </source>
</evidence>
<comment type="catalytic activity">
    <reaction evidence="9 11">
        <text>4-(phosphooxy)-L-threonine + 2-oxoglutarate = (R)-3-hydroxy-2-oxo-4-phosphooxybutanoate + L-glutamate</text>
        <dbReference type="Rhea" id="RHEA:16573"/>
        <dbReference type="ChEBI" id="CHEBI:16810"/>
        <dbReference type="ChEBI" id="CHEBI:29985"/>
        <dbReference type="ChEBI" id="CHEBI:58452"/>
        <dbReference type="ChEBI" id="CHEBI:58538"/>
        <dbReference type="EC" id="2.6.1.52"/>
    </reaction>
</comment>
<dbReference type="Gene3D" id="3.90.1150.10">
    <property type="entry name" value="Aspartate Aminotransferase, domain 1"/>
    <property type="match status" value="1"/>
</dbReference>
<evidence type="ECO:0000256" key="2">
    <source>
        <dbReference type="ARBA" id="ARBA00005099"/>
    </source>
</evidence>
<dbReference type="Proteomes" id="UP000438120">
    <property type="component" value="Unassembled WGS sequence"/>
</dbReference>
<dbReference type="EC" id="2.6.1.52" evidence="11"/>
<dbReference type="InterPro" id="IPR015424">
    <property type="entry name" value="PyrdxlP-dep_Trfase"/>
</dbReference>
<evidence type="ECO:0000313" key="13">
    <source>
        <dbReference type="EMBL" id="MST87144.1"/>
    </source>
</evidence>
<keyword evidence="7 11" id="KW-0663">Pyridoxal phosphate</keyword>
<comment type="pathway">
    <text evidence="2 11">Amino-acid biosynthesis; L-serine biosynthesis; L-serine from 3-phospho-D-glycerate: step 2/3.</text>
</comment>
<dbReference type="UniPathway" id="UPA00135">
    <property type="reaction ID" value="UER00197"/>
</dbReference>
<dbReference type="PANTHER" id="PTHR43247:SF1">
    <property type="entry name" value="PHOSPHOSERINE AMINOTRANSFERASE"/>
    <property type="match status" value="1"/>
</dbReference>
<keyword evidence="14" id="KW-1185">Reference proteome</keyword>
<dbReference type="HAMAP" id="MF_00160">
    <property type="entry name" value="SerC_aminotrans_5"/>
    <property type="match status" value="1"/>
</dbReference>
<dbReference type="AlphaFoldDB" id="A0A6A8MED7"/>
<feature type="modified residue" description="N6-(pyridoxal phosphate)lysine" evidence="11">
    <location>
        <position position="198"/>
    </location>
</feature>
<dbReference type="EMBL" id="VUMX01000013">
    <property type="protein sequence ID" value="MST87144.1"/>
    <property type="molecule type" value="Genomic_DNA"/>
</dbReference>
<evidence type="ECO:0000313" key="14">
    <source>
        <dbReference type="Proteomes" id="UP000438120"/>
    </source>
</evidence>
<comment type="subcellular location">
    <subcellularLocation>
        <location evidence="11">Cytoplasm</location>
    </subcellularLocation>
</comment>
<dbReference type="NCBIfam" id="NF003764">
    <property type="entry name" value="PRK05355.1"/>
    <property type="match status" value="1"/>
</dbReference>
<dbReference type="PANTHER" id="PTHR43247">
    <property type="entry name" value="PHOSPHOSERINE AMINOTRANSFERASE"/>
    <property type="match status" value="1"/>
</dbReference>
<dbReference type="GO" id="GO:0005737">
    <property type="term" value="C:cytoplasm"/>
    <property type="evidence" value="ECO:0007669"/>
    <property type="project" value="UniProtKB-SubCell"/>
</dbReference>
<comment type="cofactor">
    <cofactor evidence="11">
        <name>pyridoxal 5'-phosphate</name>
        <dbReference type="ChEBI" id="CHEBI:597326"/>
    </cofactor>
    <text evidence="11">Binds 1 pyridoxal phosphate per subunit.</text>
</comment>
<dbReference type="PROSITE" id="PS00595">
    <property type="entry name" value="AA_TRANSFER_CLASS_5"/>
    <property type="match status" value="1"/>
</dbReference>
<evidence type="ECO:0000256" key="1">
    <source>
        <dbReference type="ARBA" id="ARBA00003483"/>
    </source>
</evidence>
<comment type="caution">
    <text evidence="13">The sequence shown here is derived from an EMBL/GenBank/DDBJ whole genome shotgun (WGS) entry which is preliminary data.</text>
</comment>
<dbReference type="OrthoDB" id="9809412at2"/>
<evidence type="ECO:0000256" key="7">
    <source>
        <dbReference type="ARBA" id="ARBA00022898"/>
    </source>
</evidence>
<dbReference type="PIRSF" id="PIRSF000525">
    <property type="entry name" value="SerC"/>
    <property type="match status" value="1"/>
</dbReference>
<evidence type="ECO:0000256" key="10">
    <source>
        <dbReference type="ARBA" id="ARBA00049007"/>
    </source>
</evidence>
<comment type="catalytic activity">
    <reaction evidence="10 11">
        <text>O-phospho-L-serine + 2-oxoglutarate = 3-phosphooxypyruvate + L-glutamate</text>
        <dbReference type="Rhea" id="RHEA:14329"/>
        <dbReference type="ChEBI" id="CHEBI:16810"/>
        <dbReference type="ChEBI" id="CHEBI:18110"/>
        <dbReference type="ChEBI" id="CHEBI:29985"/>
        <dbReference type="ChEBI" id="CHEBI:57524"/>
        <dbReference type="EC" id="2.6.1.52"/>
    </reaction>
</comment>
<feature type="binding site" evidence="11">
    <location>
        <position position="197"/>
    </location>
    <ligand>
        <name>pyridoxal 5'-phosphate</name>
        <dbReference type="ChEBI" id="CHEBI:597326"/>
    </ligand>
</feature>
<dbReference type="InterPro" id="IPR015422">
    <property type="entry name" value="PyrdxlP-dep_Trfase_small"/>
</dbReference>
<comment type="similarity">
    <text evidence="3 11">Belongs to the class-V pyridoxal-phosphate-dependent aminotransferase family. SerC subfamily.</text>
</comment>
<sequence>MTTYNFAAGPAMLPVEVIAQIKADLPDYKGSGMSVMEISHRSPLYMDLYEETKADMLEIMGLDPEKYDVLFLQGGATQQFTLVPLNQARKFHRIAVVDSGHWAQRAAEDAGKVPGMSVDTVATAKDNNYTAVPKIPVEFTHDYDYLHITTNNTIMGTAYRDAAVPKLDLPLVADMSSNFLGEQYDFSKFDLIYAGAQKNLAPAGLTVVVFKKDWVHKNDDLAGLFDYATEAKKKSALNTPPVFQVYVAGLVLKWIKSKGGLKGIEALNQEKAKTLYDCLEASDLFASKVDPASRSLMNVPFVTGDKELDQEFVKAAAAHHLLNLKGHRLVGGMRASIYNAMPLAGVQALCDFIQEFEDQHK</sequence>
<keyword evidence="6 11" id="KW-0808">Transferase</keyword>
<evidence type="ECO:0000256" key="6">
    <source>
        <dbReference type="ARBA" id="ARBA00022679"/>
    </source>
</evidence>
<organism evidence="13 14">
    <name type="scientific">Lactobacillus porci</name>
    <dbReference type="NCBI Taxonomy" id="2012477"/>
    <lineage>
        <taxon>Bacteria</taxon>
        <taxon>Bacillati</taxon>
        <taxon>Bacillota</taxon>
        <taxon>Bacilli</taxon>
        <taxon>Lactobacillales</taxon>
        <taxon>Lactobacillaceae</taxon>
        <taxon>Lactobacillus</taxon>
    </lineage>
</organism>
<dbReference type="InterPro" id="IPR000192">
    <property type="entry name" value="Aminotrans_V_dom"/>
</dbReference>
<dbReference type="FunFam" id="3.40.640.10:FF:000010">
    <property type="entry name" value="Phosphoserine aminotransferase"/>
    <property type="match status" value="1"/>
</dbReference>
<evidence type="ECO:0000256" key="9">
    <source>
        <dbReference type="ARBA" id="ARBA00047630"/>
    </source>
</evidence>
<feature type="binding site" evidence="11">
    <location>
        <position position="153"/>
    </location>
    <ligand>
        <name>pyridoxal 5'-phosphate</name>
        <dbReference type="ChEBI" id="CHEBI:597326"/>
    </ligand>
</feature>
<evidence type="ECO:0000256" key="8">
    <source>
        <dbReference type="ARBA" id="ARBA00023299"/>
    </source>
</evidence>
<evidence type="ECO:0000259" key="12">
    <source>
        <dbReference type="Pfam" id="PF00266"/>
    </source>
</evidence>
<keyword evidence="4 11" id="KW-0032">Aminotransferase</keyword>
<dbReference type="GO" id="GO:0006564">
    <property type="term" value="P:L-serine biosynthetic process"/>
    <property type="evidence" value="ECO:0007669"/>
    <property type="project" value="UniProtKB-UniRule"/>
</dbReference>
<dbReference type="GO" id="GO:0030170">
    <property type="term" value="F:pyridoxal phosphate binding"/>
    <property type="evidence" value="ECO:0007669"/>
    <property type="project" value="UniProtKB-UniRule"/>
</dbReference>
<gene>
    <name evidence="11 13" type="primary">serC</name>
    <name evidence="13" type="ORF">FYJ62_05710</name>
</gene>
<comment type="function">
    <text evidence="1 11">Catalyzes the reversible conversion of 3-phosphohydroxypyruvate to phosphoserine and of 3-hydroxy-2-oxo-4-phosphonooxybutanoate to phosphohydroxythreonine.</text>
</comment>
<dbReference type="FunFam" id="3.90.1150.10:FF:000006">
    <property type="entry name" value="Phosphoserine aminotransferase"/>
    <property type="match status" value="1"/>
</dbReference>
<reference evidence="13 14" key="1">
    <citation type="submission" date="2019-08" db="EMBL/GenBank/DDBJ databases">
        <title>In-depth cultivation of the pig gut microbiome towards novel bacterial diversity and tailored functional studies.</title>
        <authorList>
            <person name="Wylensek D."/>
            <person name="Hitch T.C.A."/>
            <person name="Clavel T."/>
        </authorList>
    </citation>
    <scope>NUCLEOTIDE SEQUENCE [LARGE SCALE GENOMIC DNA]</scope>
    <source>
        <strain evidence="13 14">Bifido-178-WT-2B</strain>
    </source>
</reference>